<keyword evidence="4" id="KW-0539">Nucleus</keyword>
<dbReference type="InterPro" id="IPR012340">
    <property type="entry name" value="NA-bd_OB-fold"/>
</dbReference>
<dbReference type="GO" id="GO:0005662">
    <property type="term" value="C:DNA replication factor A complex"/>
    <property type="evidence" value="ECO:0007669"/>
    <property type="project" value="TreeGrafter"/>
</dbReference>
<dbReference type="PANTHER" id="PTHR13989">
    <property type="entry name" value="REPLICATION PROTEIN A-RELATED"/>
    <property type="match status" value="1"/>
</dbReference>
<keyword evidence="8" id="KW-1185">Reference proteome</keyword>
<dbReference type="Proteomes" id="UP000697127">
    <property type="component" value="Unassembled WGS sequence"/>
</dbReference>
<evidence type="ECO:0000256" key="3">
    <source>
        <dbReference type="ARBA" id="ARBA00023125"/>
    </source>
</evidence>
<dbReference type="Gene3D" id="1.10.10.10">
    <property type="entry name" value="Winged helix-like DNA-binding domain superfamily/Winged helix DNA-binding domain"/>
    <property type="match status" value="1"/>
</dbReference>
<organism evidence="7 8">
    <name type="scientific">Pichia californica</name>
    <dbReference type="NCBI Taxonomy" id="460514"/>
    <lineage>
        <taxon>Eukaryota</taxon>
        <taxon>Fungi</taxon>
        <taxon>Dikarya</taxon>
        <taxon>Ascomycota</taxon>
        <taxon>Saccharomycotina</taxon>
        <taxon>Pichiomycetes</taxon>
        <taxon>Pichiales</taxon>
        <taxon>Pichiaceae</taxon>
        <taxon>Pichia</taxon>
    </lineage>
</organism>
<keyword evidence="3" id="KW-0238">DNA-binding</keyword>
<evidence type="ECO:0000256" key="2">
    <source>
        <dbReference type="ARBA" id="ARBA00007815"/>
    </source>
</evidence>
<accession>A0A9P7BHY9</accession>
<evidence type="ECO:0000313" key="8">
    <source>
        <dbReference type="Proteomes" id="UP000697127"/>
    </source>
</evidence>
<protein>
    <recommendedName>
        <fullName evidence="6">Replication protein A C-terminal domain-containing protein</fullName>
    </recommendedName>
</protein>
<comment type="similarity">
    <text evidence="2">Belongs to the replication factor A protein 2 family.</text>
</comment>
<proteinExistence type="inferred from homology"/>
<evidence type="ECO:0000313" key="7">
    <source>
        <dbReference type="EMBL" id="KAG0691205.1"/>
    </source>
</evidence>
<dbReference type="GO" id="GO:0000781">
    <property type="term" value="C:chromosome, telomeric region"/>
    <property type="evidence" value="ECO:0007669"/>
    <property type="project" value="TreeGrafter"/>
</dbReference>
<dbReference type="Gene3D" id="2.40.50.140">
    <property type="entry name" value="Nucleic acid-binding proteins"/>
    <property type="match status" value="1"/>
</dbReference>
<dbReference type="OrthoDB" id="25571at2759"/>
<dbReference type="GO" id="GO:0006289">
    <property type="term" value="P:nucleotide-excision repair"/>
    <property type="evidence" value="ECO:0007669"/>
    <property type="project" value="TreeGrafter"/>
</dbReference>
<name>A0A9P7BHY9_9ASCO</name>
<comment type="caution">
    <text evidence="7">The sequence shown here is derived from an EMBL/GenBank/DDBJ whole genome shotgun (WGS) entry which is preliminary data.</text>
</comment>
<dbReference type="GO" id="GO:0003697">
    <property type="term" value="F:single-stranded DNA binding"/>
    <property type="evidence" value="ECO:0007669"/>
    <property type="project" value="TreeGrafter"/>
</dbReference>
<dbReference type="Pfam" id="PF08784">
    <property type="entry name" value="RPA_C"/>
    <property type="match status" value="1"/>
</dbReference>
<feature type="compositionally biased region" description="Low complexity" evidence="5">
    <location>
        <begin position="24"/>
        <end position="40"/>
    </location>
</feature>
<evidence type="ECO:0000256" key="4">
    <source>
        <dbReference type="ARBA" id="ARBA00023242"/>
    </source>
</evidence>
<dbReference type="InterPro" id="IPR040260">
    <property type="entry name" value="RFA2-like"/>
</dbReference>
<feature type="region of interest" description="Disordered" evidence="5">
    <location>
        <begin position="120"/>
        <end position="160"/>
    </location>
</feature>
<reference evidence="7" key="1">
    <citation type="submission" date="2020-11" db="EMBL/GenBank/DDBJ databases">
        <title>Kefir isolates.</title>
        <authorList>
            <person name="Marcisauskas S."/>
            <person name="Kim Y."/>
            <person name="Blasche S."/>
        </authorList>
    </citation>
    <scope>NUCLEOTIDE SEQUENCE</scope>
    <source>
        <strain evidence="7">Olga-1</strain>
    </source>
</reference>
<feature type="domain" description="Replication protein A C-terminal" evidence="6">
    <location>
        <begin position="216"/>
        <end position="306"/>
    </location>
</feature>
<evidence type="ECO:0000256" key="1">
    <source>
        <dbReference type="ARBA" id="ARBA00004123"/>
    </source>
</evidence>
<feature type="compositionally biased region" description="Low complexity" evidence="5">
    <location>
        <begin position="216"/>
        <end position="246"/>
    </location>
</feature>
<evidence type="ECO:0000256" key="5">
    <source>
        <dbReference type="SAM" id="MobiDB-lite"/>
    </source>
</evidence>
<dbReference type="EMBL" id="PUHW01000005">
    <property type="protein sequence ID" value="KAG0691205.1"/>
    <property type="molecule type" value="Genomic_DNA"/>
</dbReference>
<dbReference type="GO" id="GO:0000724">
    <property type="term" value="P:double-strand break repair via homologous recombination"/>
    <property type="evidence" value="ECO:0007669"/>
    <property type="project" value="TreeGrafter"/>
</dbReference>
<feature type="compositionally biased region" description="Low complexity" evidence="5">
    <location>
        <begin position="143"/>
        <end position="156"/>
    </location>
</feature>
<feature type="region of interest" description="Disordered" evidence="5">
    <location>
        <begin position="15"/>
        <end position="42"/>
    </location>
</feature>
<feature type="compositionally biased region" description="Acidic residues" evidence="5">
    <location>
        <begin position="132"/>
        <end position="142"/>
    </location>
</feature>
<dbReference type="SUPFAM" id="SSF50249">
    <property type="entry name" value="Nucleic acid-binding proteins"/>
    <property type="match status" value="2"/>
</dbReference>
<comment type="subcellular location">
    <subcellularLocation>
        <location evidence="1">Nucleus</location>
    </subcellularLocation>
</comment>
<dbReference type="AlphaFoldDB" id="A0A9P7BHY9"/>
<sequence length="311" mass="35243">MSGFDPYGNFGGSSGGHLDGGGFDNHNNNNSNSTSQNFNDKPVYQKQFISPVTIKMINDAQLQLDGSFSTHNINLNYIRFIGVIRNIDNQNDTHTIYKLEDGTGDTTIRIWHNDDDDDNNNNNLNNNHNDNDNDGFDNDDDANAAFGDDNNSNNNSGFKKPKFSSNDYVECVATIREFNSKIQLYCQKISKINDFNQISYHLLNVAYNYLNHKNGNNSSLKNNNQSDSNLFVDENNNNNQQQQNNQSNKSLSERLYDFITEHSKTMSDGVPMKFMAQEFDMGIQEIEKGITSLVEEGRIFTTTDDDQFLPL</sequence>
<dbReference type="SUPFAM" id="SSF46785">
    <property type="entry name" value="Winged helix' DNA-binding domain"/>
    <property type="match status" value="1"/>
</dbReference>
<dbReference type="InterPro" id="IPR014892">
    <property type="entry name" value="RPA_C"/>
</dbReference>
<dbReference type="GO" id="GO:0035861">
    <property type="term" value="C:site of double-strand break"/>
    <property type="evidence" value="ECO:0007669"/>
    <property type="project" value="TreeGrafter"/>
</dbReference>
<gene>
    <name evidence="7" type="ORF">C6P40_004017</name>
</gene>
<evidence type="ECO:0000259" key="6">
    <source>
        <dbReference type="Pfam" id="PF08784"/>
    </source>
</evidence>
<dbReference type="GO" id="GO:0006260">
    <property type="term" value="P:DNA replication"/>
    <property type="evidence" value="ECO:0007669"/>
    <property type="project" value="TreeGrafter"/>
</dbReference>
<dbReference type="InterPro" id="IPR036388">
    <property type="entry name" value="WH-like_DNA-bd_sf"/>
</dbReference>
<feature type="region of interest" description="Disordered" evidence="5">
    <location>
        <begin position="216"/>
        <end position="249"/>
    </location>
</feature>
<dbReference type="PANTHER" id="PTHR13989:SF16">
    <property type="entry name" value="REPLICATION PROTEIN A2"/>
    <property type="match status" value="1"/>
</dbReference>
<dbReference type="InterPro" id="IPR036390">
    <property type="entry name" value="WH_DNA-bd_sf"/>
</dbReference>